<sequence>MSLRASRVLLIGVRGLGAEVAKNIVLSGIKSLTLMDHSQITEEDASSQFLVNRADVGKNNAVKFFAGDVFGFYGYMFSDLGVHEYADSTKVKGDQNVYIVFLIFILQSMAFKRLKEALETDWTTPDAVKKLKKTPNTYFIMKGKCIYVV</sequence>
<comment type="similarity">
    <text evidence="1">Belongs to the ubiquitin-activating E1 family.</text>
</comment>
<dbReference type="InterPro" id="IPR000594">
    <property type="entry name" value="ThiF_NAD_FAD-bd"/>
</dbReference>
<dbReference type="InterPro" id="IPR045886">
    <property type="entry name" value="ThiF/MoeB/HesA"/>
</dbReference>
<dbReference type="Pfam" id="PF00899">
    <property type="entry name" value="ThiF"/>
    <property type="match status" value="1"/>
</dbReference>
<dbReference type="InterPro" id="IPR035985">
    <property type="entry name" value="Ubiquitin-activating_enz"/>
</dbReference>
<name>A0ABQ9EVG4_TEGGR</name>
<protein>
    <recommendedName>
        <fullName evidence="2">THIF-type NAD/FAD binding fold domain-containing protein</fullName>
    </recommendedName>
</protein>
<accession>A0ABQ9EVG4</accession>
<dbReference type="PANTHER" id="PTHR10953:SF162">
    <property type="entry name" value="SUMO-ACTIVATING ENZYME SUBUNIT 1"/>
    <property type="match status" value="1"/>
</dbReference>
<dbReference type="PANTHER" id="PTHR10953">
    <property type="entry name" value="UBIQUITIN-ACTIVATING ENZYME E1"/>
    <property type="match status" value="1"/>
</dbReference>
<evidence type="ECO:0000313" key="3">
    <source>
        <dbReference type="EMBL" id="KAJ8309044.1"/>
    </source>
</evidence>
<evidence type="ECO:0000259" key="2">
    <source>
        <dbReference type="Pfam" id="PF00899"/>
    </source>
</evidence>
<reference evidence="3 4" key="1">
    <citation type="submission" date="2022-12" db="EMBL/GenBank/DDBJ databases">
        <title>Chromosome-level genome of Tegillarca granosa.</title>
        <authorList>
            <person name="Kim J."/>
        </authorList>
    </citation>
    <scope>NUCLEOTIDE SEQUENCE [LARGE SCALE GENOMIC DNA]</scope>
    <source>
        <strain evidence="3">Teg-2019</strain>
        <tissue evidence="3">Adductor muscle</tissue>
    </source>
</reference>
<dbReference type="Gene3D" id="3.40.50.720">
    <property type="entry name" value="NAD(P)-binding Rossmann-like Domain"/>
    <property type="match status" value="2"/>
</dbReference>
<keyword evidence="4" id="KW-1185">Reference proteome</keyword>
<dbReference type="EMBL" id="JARBDR010000657">
    <property type="protein sequence ID" value="KAJ8309044.1"/>
    <property type="molecule type" value="Genomic_DNA"/>
</dbReference>
<dbReference type="SUPFAM" id="SSF69572">
    <property type="entry name" value="Activating enzymes of the ubiquitin-like proteins"/>
    <property type="match status" value="1"/>
</dbReference>
<dbReference type="Proteomes" id="UP001217089">
    <property type="component" value="Unassembled WGS sequence"/>
</dbReference>
<gene>
    <name evidence="3" type="ORF">KUTeg_013918</name>
</gene>
<organism evidence="3 4">
    <name type="scientific">Tegillarca granosa</name>
    <name type="common">Malaysian cockle</name>
    <name type="synonym">Anadara granosa</name>
    <dbReference type="NCBI Taxonomy" id="220873"/>
    <lineage>
        <taxon>Eukaryota</taxon>
        <taxon>Metazoa</taxon>
        <taxon>Spiralia</taxon>
        <taxon>Lophotrochozoa</taxon>
        <taxon>Mollusca</taxon>
        <taxon>Bivalvia</taxon>
        <taxon>Autobranchia</taxon>
        <taxon>Pteriomorphia</taxon>
        <taxon>Arcoida</taxon>
        <taxon>Arcoidea</taxon>
        <taxon>Arcidae</taxon>
        <taxon>Tegillarca</taxon>
    </lineage>
</organism>
<evidence type="ECO:0000313" key="4">
    <source>
        <dbReference type="Proteomes" id="UP001217089"/>
    </source>
</evidence>
<feature type="domain" description="THIF-type NAD/FAD binding fold" evidence="2">
    <location>
        <begin position="3"/>
        <end position="61"/>
    </location>
</feature>
<evidence type="ECO:0000256" key="1">
    <source>
        <dbReference type="ARBA" id="ARBA00005673"/>
    </source>
</evidence>
<comment type="caution">
    <text evidence="3">The sequence shown here is derived from an EMBL/GenBank/DDBJ whole genome shotgun (WGS) entry which is preliminary data.</text>
</comment>
<proteinExistence type="inferred from homology"/>